<feature type="transmembrane region" description="Helical" evidence="16">
    <location>
        <begin position="252"/>
        <end position="270"/>
    </location>
</feature>
<name>L7MJS1_RHIPC</name>
<evidence type="ECO:0000259" key="17">
    <source>
        <dbReference type="PROSITE" id="PS50105"/>
    </source>
</evidence>
<dbReference type="PROSITE" id="PS50105">
    <property type="entry name" value="SAM_DOMAIN"/>
    <property type="match status" value="1"/>
</dbReference>
<evidence type="ECO:0000313" key="18">
    <source>
        <dbReference type="EMBL" id="JAA64220.1"/>
    </source>
</evidence>
<keyword evidence="4 16" id="KW-0812">Transmembrane</keyword>
<evidence type="ECO:0000256" key="9">
    <source>
        <dbReference type="ARBA" id="ARBA00023054"/>
    </source>
</evidence>
<evidence type="ECO:0000256" key="1">
    <source>
        <dbReference type="ARBA" id="ARBA00022448"/>
    </source>
</evidence>
<evidence type="ECO:0000256" key="8">
    <source>
        <dbReference type="ARBA" id="ARBA00022989"/>
    </source>
</evidence>
<organism evidence="18">
    <name type="scientific">Rhipicephalus pulchellus</name>
    <name type="common">Yellow backed tick</name>
    <name type="synonym">Dermacentor pulchellus</name>
    <dbReference type="NCBI Taxonomy" id="72859"/>
    <lineage>
        <taxon>Eukaryota</taxon>
        <taxon>Metazoa</taxon>
        <taxon>Ecdysozoa</taxon>
        <taxon>Arthropoda</taxon>
        <taxon>Chelicerata</taxon>
        <taxon>Arachnida</taxon>
        <taxon>Acari</taxon>
        <taxon>Parasitiformes</taxon>
        <taxon>Ixodida</taxon>
        <taxon>Ixodoidea</taxon>
        <taxon>Ixodidae</taxon>
        <taxon>Rhipicephalinae</taxon>
        <taxon>Rhipicephalus</taxon>
        <taxon>Rhipicephalus</taxon>
    </lineage>
</organism>
<evidence type="ECO:0000256" key="4">
    <source>
        <dbReference type="ARBA" id="ARBA00022692"/>
    </source>
</evidence>
<reference evidence="18" key="1">
    <citation type="submission" date="2012-11" db="EMBL/GenBank/DDBJ databases">
        <authorList>
            <person name="Lucero-Rivera Y.E."/>
            <person name="Tovar-Ramirez D."/>
        </authorList>
    </citation>
    <scope>NUCLEOTIDE SEQUENCE</scope>
    <source>
        <tissue evidence="18">Salivary gland</tissue>
    </source>
</reference>
<evidence type="ECO:0000256" key="12">
    <source>
        <dbReference type="ARBA" id="ARBA00023180"/>
    </source>
</evidence>
<dbReference type="FunFam" id="1.10.238.180:FF:000001">
    <property type="entry name" value="Stromal interaction molecule 1"/>
    <property type="match status" value="1"/>
</dbReference>
<dbReference type="Pfam" id="PF25578">
    <property type="entry name" value="EF-hand_STIM1"/>
    <property type="match status" value="1"/>
</dbReference>
<keyword evidence="9 14" id="KW-0175">Coiled coil</keyword>
<evidence type="ECO:0000256" key="10">
    <source>
        <dbReference type="ARBA" id="ARBA00023065"/>
    </source>
</evidence>
<evidence type="ECO:0000256" key="3">
    <source>
        <dbReference type="ARBA" id="ARBA00022568"/>
    </source>
</evidence>
<feature type="compositionally biased region" description="Low complexity" evidence="15">
    <location>
        <begin position="659"/>
        <end position="675"/>
    </location>
</feature>
<keyword evidence="3" id="KW-0109">Calcium transport</keyword>
<evidence type="ECO:0000256" key="14">
    <source>
        <dbReference type="SAM" id="Coils"/>
    </source>
</evidence>
<keyword evidence="1" id="KW-0813">Transport</keyword>
<keyword evidence="5" id="KW-0479">Metal-binding</keyword>
<dbReference type="InterPro" id="IPR037608">
    <property type="entry name" value="STIM1/2"/>
</dbReference>
<keyword evidence="11 16" id="KW-0472">Membrane</keyword>
<dbReference type="GO" id="GO:0005886">
    <property type="term" value="C:plasma membrane"/>
    <property type="evidence" value="ECO:0007669"/>
    <property type="project" value="TreeGrafter"/>
</dbReference>
<keyword evidence="6" id="KW-0732">Signal</keyword>
<keyword evidence="10" id="KW-0406">Ion transport</keyword>
<dbReference type="AlphaFoldDB" id="L7MJS1"/>
<dbReference type="SUPFAM" id="SSF47769">
    <property type="entry name" value="SAM/Pointed domain"/>
    <property type="match status" value="1"/>
</dbReference>
<dbReference type="PANTHER" id="PTHR15136">
    <property type="entry name" value="STROMAL INTERACTION MOLECULE HOMOLOG"/>
    <property type="match status" value="1"/>
</dbReference>
<dbReference type="GO" id="GO:0006874">
    <property type="term" value="P:intracellular calcium ion homeostasis"/>
    <property type="evidence" value="ECO:0007669"/>
    <property type="project" value="TreeGrafter"/>
</dbReference>
<evidence type="ECO:0000256" key="2">
    <source>
        <dbReference type="ARBA" id="ARBA00022553"/>
    </source>
</evidence>
<dbReference type="GO" id="GO:0002115">
    <property type="term" value="P:store-operated calcium entry"/>
    <property type="evidence" value="ECO:0007669"/>
    <property type="project" value="TreeGrafter"/>
</dbReference>
<dbReference type="Gene3D" id="1.10.150.50">
    <property type="entry name" value="Transcription Factor, Ets-1"/>
    <property type="match status" value="1"/>
</dbReference>
<dbReference type="CDD" id="cd09504">
    <property type="entry name" value="SAM_STIM-1_2-like"/>
    <property type="match status" value="1"/>
</dbReference>
<dbReference type="Pfam" id="PF16533">
    <property type="entry name" value="SOAR"/>
    <property type="match status" value="1"/>
</dbReference>
<evidence type="ECO:0000256" key="6">
    <source>
        <dbReference type="ARBA" id="ARBA00022729"/>
    </source>
</evidence>
<dbReference type="Gene3D" id="1.10.238.180">
    <property type="match status" value="1"/>
</dbReference>
<feature type="region of interest" description="Disordered" evidence="15">
    <location>
        <begin position="653"/>
        <end position="696"/>
    </location>
</feature>
<dbReference type="CDD" id="cd11722">
    <property type="entry name" value="SOAR"/>
    <property type="match status" value="1"/>
</dbReference>
<dbReference type="PANTHER" id="PTHR15136:SF5">
    <property type="entry name" value="STROMAL INTERACTION MOLECULE HOMOLOG"/>
    <property type="match status" value="1"/>
</dbReference>
<evidence type="ECO:0000256" key="13">
    <source>
        <dbReference type="ARBA" id="ARBA00046288"/>
    </source>
</evidence>
<feature type="non-terminal residue" evidence="18">
    <location>
        <position position="1"/>
    </location>
</feature>
<dbReference type="InterPro" id="IPR057835">
    <property type="entry name" value="EF-hand_STIM1/2"/>
</dbReference>
<dbReference type="GO" id="GO:0005509">
    <property type="term" value="F:calcium ion binding"/>
    <property type="evidence" value="ECO:0007669"/>
    <property type="project" value="TreeGrafter"/>
</dbReference>
<keyword evidence="12" id="KW-0325">Glycoprotein</keyword>
<dbReference type="InterPro" id="IPR032393">
    <property type="entry name" value="SOAR_STIM1/2"/>
</dbReference>
<dbReference type="SMART" id="SM00454">
    <property type="entry name" value="SAM"/>
    <property type="match status" value="1"/>
</dbReference>
<comment type="subcellular location">
    <subcellularLocation>
        <location evidence="13">Endomembrane system</location>
        <topology evidence="13">Single-pass type I membrane protein</topology>
    </subcellularLocation>
</comment>
<evidence type="ECO:0000256" key="11">
    <source>
        <dbReference type="ARBA" id="ARBA00023136"/>
    </source>
</evidence>
<proteinExistence type="evidence at transcript level"/>
<dbReference type="GO" id="GO:0005246">
    <property type="term" value="F:calcium channel regulator activity"/>
    <property type="evidence" value="ECO:0007669"/>
    <property type="project" value="InterPro"/>
</dbReference>
<feature type="compositionally biased region" description="Low complexity" evidence="15">
    <location>
        <begin position="724"/>
        <end position="743"/>
    </location>
</feature>
<evidence type="ECO:0000256" key="16">
    <source>
        <dbReference type="SAM" id="Phobius"/>
    </source>
</evidence>
<keyword evidence="7" id="KW-0106">Calcium</keyword>
<accession>L7MJS1</accession>
<reference evidence="18" key="2">
    <citation type="journal article" date="2015" name="J. Proteomics">
        <title>Sexual differences in the sialomes of the zebra tick, Rhipicephalus pulchellus.</title>
        <authorList>
            <person name="Tan A.W."/>
            <person name="Francischetti I.M."/>
            <person name="Slovak M."/>
            <person name="Kini R.M."/>
            <person name="Ribeiro J.M."/>
        </authorList>
    </citation>
    <scope>NUCLEOTIDE SEQUENCE</scope>
    <source>
        <tissue evidence="18">Salivary gland</tissue>
    </source>
</reference>
<dbReference type="GO" id="GO:0051049">
    <property type="term" value="P:regulation of transport"/>
    <property type="evidence" value="ECO:0007669"/>
    <property type="project" value="UniProtKB-ARBA"/>
</dbReference>
<sequence>VIKITHVSVPHGFKVNASLCRRASRSPDVHADKNMNWLRPRHIVTVFLFSEVVLGVLLVQERSANALTADKDASDYAQGSAPTVDDKGSTATCEKVNACDDLLGYEAIRALHQQLDDDDNGSVDIAETDEFLRDELQYENGYERQKKFHGNDKYISLEELWQSWQVSEVHNWTVEETIEWLVSCVELPQYAKTFEENAVDGSTLPRMAVANNNYLSSVLGIKDVIHKQKLTLKAMDVVLFGPPKHHNYIKDVLLVLSLVIAIGGCWFAYVQHNYSQLHLKKMMKDMDSLQRAEEQLSELQRELDKAKMEQETAVIQKQRLEDEILAAKQERELWSSADPEQTRSIVECLQDEVRTLRDQLSTAQTALSSAVRSGGAGAWIPPPSLQHWLQLTHELESRHYNAKKAAAEKQLLAAKEGCEKLRKKRGSFMGSFRIAHGSSIDDIDNRILQAKAALSEVTKDLQERLHRWKQIERLCGFSIVNNQGLGPLENMLRGSFLNGSAASSLPHSYSVGKKMSRSGSEGTLAEEESPFGISAVQQLVHNSTALFLASVPPACDLSKCTLAAAAGFPPFRVVPLNSTNLPPSAAAAAAAVSTTAGTTVPASGACLNGSVSSVASLLSLRCPERPSTLPIGGTKSNGASSQRLALLDETDDDAEDFTDSSLPTTLSTGTSAPTAVSFMVGDSSPAEPPQLVRPRSTQLLNKAVSADDAPPRRILTSTELMVQTEPSSPATPESASPITTSEPLLLPRPPLTSMPSVERRKKAGNILVAALKGNFSGSTVDEENSTDSNSTADDDSLKEKKKAKASSIFQPLKKKEAKSVVTVT</sequence>
<evidence type="ECO:0000256" key="7">
    <source>
        <dbReference type="ARBA" id="ARBA00022837"/>
    </source>
</evidence>
<dbReference type="Pfam" id="PF07647">
    <property type="entry name" value="SAM_2"/>
    <property type="match status" value="1"/>
</dbReference>
<feature type="domain" description="SAM" evidence="17">
    <location>
        <begin position="172"/>
        <end position="230"/>
    </location>
</feature>
<feature type="coiled-coil region" evidence="14">
    <location>
        <begin position="279"/>
        <end position="366"/>
    </location>
</feature>
<dbReference type="Gene3D" id="1.20.5.340">
    <property type="match status" value="1"/>
</dbReference>
<dbReference type="GO" id="GO:0005783">
    <property type="term" value="C:endoplasmic reticulum"/>
    <property type="evidence" value="ECO:0007669"/>
    <property type="project" value="TreeGrafter"/>
</dbReference>
<keyword evidence="2" id="KW-0597">Phosphoprotein</keyword>
<protein>
    <recommendedName>
        <fullName evidence="17">SAM domain-containing protein</fullName>
    </recommendedName>
</protein>
<feature type="transmembrane region" description="Helical" evidence="16">
    <location>
        <begin position="42"/>
        <end position="59"/>
    </location>
</feature>
<feature type="region of interest" description="Disordered" evidence="15">
    <location>
        <begin position="773"/>
        <end position="824"/>
    </location>
</feature>
<dbReference type="FunFam" id="1.10.287.3550:FF:000002">
    <property type="entry name" value="Stromal interaction molecule homolog"/>
    <property type="match status" value="1"/>
</dbReference>
<dbReference type="InterPro" id="IPR013761">
    <property type="entry name" value="SAM/pointed_sf"/>
</dbReference>
<dbReference type="FunFam" id="1.10.150.50:FF:000009">
    <property type="entry name" value="Stromal interaction molecule 1"/>
    <property type="match status" value="1"/>
</dbReference>
<evidence type="ECO:0000256" key="5">
    <source>
        <dbReference type="ARBA" id="ARBA00022723"/>
    </source>
</evidence>
<evidence type="ECO:0000256" key="15">
    <source>
        <dbReference type="SAM" id="MobiDB-lite"/>
    </source>
</evidence>
<dbReference type="InterPro" id="IPR001660">
    <property type="entry name" value="SAM"/>
</dbReference>
<feature type="region of interest" description="Disordered" evidence="15">
    <location>
        <begin position="719"/>
        <end position="757"/>
    </location>
</feature>
<keyword evidence="8 16" id="KW-1133">Transmembrane helix</keyword>
<dbReference type="EMBL" id="GACK01000814">
    <property type="protein sequence ID" value="JAA64220.1"/>
    <property type="molecule type" value="mRNA"/>
</dbReference>
<dbReference type="Gene3D" id="1.10.287.3550">
    <property type="match status" value="1"/>
</dbReference>